<reference evidence="2" key="2">
    <citation type="submission" date="2016-01" db="EMBL/GenBank/DDBJ databases">
        <title>Diatom-associated endosymboitic cyanobacterium lacks core nitrogen metabolism enzymes.</title>
        <authorList>
            <person name="Hilton J.A."/>
            <person name="Foster R.A."/>
            <person name="Tripp H.J."/>
            <person name="Carter B.J."/>
            <person name="Zehr J.P."/>
            <person name="Villareal T.A."/>
        </authorList>
    </citation>
    <scope>NUCLEOTIDE SEQUENCE [LARGE SCALE GENOMIC DNA]</scope>
    <source>
        <strain evidence="2">HH01</strain>
    </source>
</reference>
<reference evidence="1 2" key="1">
    <citation type="submission" date="2012-05" db="EMBL/GenBank/DDBJ databases">
        <authorList>
            <person name="Hilton J."/>
        </authorList>
    </citation>
    <scope>NUCLEOTIDE SEQUENCE [LARGE SCALE GENOMIC DNA]</scope>
    <source>
        <strain evidence="1 2">HH01</strain>
    </source>
</reference>
<dbReference type="Proteomes" id="UP000053051">
    <property type="component" value="Unassembled WGS sequence"/>
</dbReference>
<gene>
    <name evidence="1" type="ORF">RINTHH_19060</name>
</gene>
<organism evidence="1 2">
    <name type="scientific">Richelia intracellularis HH01</name>
    <dbReference type="NCBI Taxonomy" id="1165094"/>
    <lineage>
        <taxon>Bacteria</taxon>
        <taxon>Bacillati</taxon>
        <taxon>Cyanobacteriota</taxon>
        <taxon>Cyanophyceae</taxon>
        <taxon>Nostocales</taxon>
        <taxon>Nostocaceae</taxon>
        <taxon>Richelia</taxon>
    </lineage>
</organism>
<proteinExistence type="predicted"/>
<evidence type="ECO:0000313" key="2">
    <source>
        <dbReference type="Proteomes" id="UP000053051"/>
    </source>
</evidence>
<comment type="caution">
    <text evidence="1">The sequence shown here is derived from an EMBL/GenBank/DDBJ whole genome shotgun (WGS) entry which is preliminary data.</text>
</comment>
<dbReference type="AlphaFoldDB" id="M1X6D5"/>
<sequence>MAITTGIKIKNHRLFMRFGFVAISNQSKVSASIISHANYNC</sequence>
<name>M1X6D5_9NOST</name>
<protein>
    <submittedName>
        <fullName evidence="1">Uncharacterized protein</fullName>
    </submittedName>
</protein>
<dbReference type="EMBL" id="CAIY01000077">
    <property type="protein sequence ID" value="CCH68061.1"/>
    <property type="molecule type" value="Genomic_DNA"/>
</dbReference>
<accession>M1X6D5</accession>
<keyword evidence="2" id="KW-1185">Reference proteome</keyword>
<evidence type="ECO:0000313" key="1">
    <source>
        <dbReference type="EMBL" id="CCH68061.1"/>
    </source>
</evidence>